<evidence type="ECO:0000313" key="1">
    <source>
        <dbReference type="EMBL" id="MBA0677712.1"/>
    </source>
</evidence>
<accession>A0A7J8WS40</accession>
<dbReference type="EMBL" id="JABFAA010000003">
    <property type="protein sequence ID" value="MBA0677712.1"/>
    <property type="molecule type" value="Genomic_DNA"/>
</dbReference>
<protein>
    <submittedName>
        <fullName evidence="1">Uncharacterized protein</fullName>
    </submittedName>
</protein>
<comment type="caution">
    <text evidence="1">The sequence shown here is derived from an EMBL/GenBank/DDBJ whole genome shotgun (WGS) entry which is preliminary data.</text>
</comment>
<feature type="non-terminal residue" evidence="1">
    <location>
        <position position="1"/>
    </location>
</feature>
<reference evidence="1 2" key="1">
    <citation type="journal article" date="2019" name="Genome Biol. Evol.">
        <title>Insights into the evolution of the New World diploid cottons (Gossypium, subgenus Houzingenia) based on genome sequencing.</title>
        <authorList>
            <person name="Grover C.E."/>
            <person name="Arick M.A. 2nd"/>
            <person name="Thrash A."/>
            <person name="Conover J.L."/>
            <person name="Sanders W.S."/>
            <person name="Peterson D.G."/>
            <person name="Frelichowski J.E."/>
            <person name="Scheffler J.A."/>
            <person name="Scheffler B.E."/>
            <person name="Wendel J.F."/>
        </authorList>
    </citation>
    <scope>NUCLEOTIDE SEQUENCE [LARGE SCALE GENOMIC DNA]</scope>
    <source>
        <strain evidence="1">185</strain>
        <tissue evidence="1">Leaf</tissue>
    </source>
</reference>
<dbReference type="Proteomes" id="UP000593577">
    <property type="component" value="Unassembled WGS sequence"/>
</dbReference>
<dbReference type="AlphaFoldDB" id="A0A7J8WS40"/>
<sequence>AQAIFVRSSRCKIRKYSNRPNLVTQRDVIGLLFGFSIISLKYRWCQLATRRKAENYVMMPAKRRLKMYGEIA</sequence>
<proteinExistence type="predicted"/>
<evidence type="ECO:0000313" key="2">
    <source>
        <dbReference type="Proteomes" id="UP000593577"/>
    </source>
</evidence>
<name>A0A7J8WS40_GOSAI</name>
<keyword evidence="2" id="KW-1185">Reference proteome</keyword>
<organism evidence="1 2">
    <name type="scientific">Gossypium aridum</name>
    <name type="common">American cotton</name>
    <name type="synonym">Erioxylum aridum</name>
    <dbReference type="NCBI Taxonomy" id="34290"/>
    <lineage>
        <taxon>Eukaryota</taxon>
        <taxon>Viridiplantae</taxon>
        <taxon>Streptophyta</taxon>
        <taxon>Embryophyta</taxon>
        <taxon>Tracheophyta</taxon>
        <taxon>Spermatophyta</taxon>
        <taxon>Magnoliopsida</taxon>
        <taxon>eudicotyledons</taxon>
        <taxon>Gunneridae</taxon>
        <taxon>Pentapetalae</taxon>
        <taxon>rosids</taxon>
        <taxon>malvids</taxon>
        <taxon>Malvales</taxon>
        <taxon>Malvaceae</taxon>
        <taxon>Malvoideae</taxon>
        <taxon>Gossypium</taxon>
    </lineage>
</organism>
<gene>
    <name evidence="1" type="ORF">Goari_019104</name>
</gene>